<dbReference type="SUPFAM" id="SSF51735">
    <property type="entry name" value="NAD(P)-binding Rossmann-fold domains"/>
    <property type="match status" value="1"/>
</dbReference>
<dbReference type="PANTHER" id="PTHR43238">
    <property type="entry name" value="GDP-L-FUCOSE SYNTHASE"/>
    <property type="match status" value="1"/>
</dbReference>
<feature type="active site" description="Proton donor/acceptor" evidence="5">
    <location>
        <position position="144"/>
    </location>
</feature>
<dbReference type="InterPro" id="IPR036291">
    <property type="entry name" value="NAD(P)-bd_dom_sf"/>
</dbReference>
<keyword evidence="2 5" id="KW-0521">NADP</keyword>
<dbReference type="Proteomes" id="UP001597296">
    <property type="component" value="Unassembled WGS sequence"/>
</dbReference>
<reference evidence="8" key="1">
    <citation type="journal article" date="2019" name="Int. J. Syst. Evol. Microbiol.">
        <title>The Global Catalogue of Microorganisms (GCM) 10K type strain sequencing project: providing services to taxonomists for standard genome sequencing and annotation.</title>
        <authorList>
            <consortium name="The Broad Institute Genomics Platform"/>
            <consortium name="The Broad Institute Genome Sequencing Center for Infectious Disease"/>
            <person name="Wu L."/>
            <person name="Ma J."/>
        </authorList>
    </citation>
    <scope>NUCLEOTIDE SEQUENCE [LARGE SCALE GENOMIC DNA]</scope>
    <source>
        <strain evidence="8">KCTC 15012</strain>
    </source>
</reference>
<feature type="binding site" evidence="5">
    <location>
        <position position="195"/>
    </location>
    <ligand>
        <name>substrate</name>
    </ligand>
</feature>
<dbReference type="InterPro" id="IPR001509">
    <property type="entry name" value="Epimerase_deHydtase"/>
</dbReference>
<keyword evidence="8" id="KW-1185">Reference proteome</keyword>
<name>A0ABW5CE67_9PROT</name>
<dbReference type="Pfam" id="PF01370">
    <property type="entry name" value="Epimerase"/>
    <property type="match status" value="1"/>
</dbReference>
<accession>A0ABW5CE67</accession>
<dbReference type="Gene3D" id="3.90.25.10">
    <property type="entry name" value="UDP-galactose 4-epimerase, domain 1"/>
    <property type="match status" value="1"/>
</dbReference>
<dbReference type="InterPro" id="IPR028614">
    <property type="entry name" value="GDP_fucose/colitose_synth"/>
</dbReference>
<protein>
    <recommendedName>
        <fullName evidence="5">GDP-L-fucose synthase</fullName>
        <ecNumber evidence="5">1.1.1.271</ecNumber>
    </recommendedName>
    <alternativeName>
        <fullName evidence="5">GDP-4-keto-6-deoxy-D-mannose-3,5-epimerase-4-reductase</fullName>
    </alternativeName>
</protein>
<evidence type="ECO:0000256" key="3">
    <source>
        <dbReference type="ARBA" id="ARBA00023002"/>
    </source>
</evidence>
<keyword evidence="4 5" id="KW-0413">Isomerase</keyword>
<dbReference type="RefSeq" id="WP_377317997.1">
    <property type="nucleotide sequence ID" value="NZ_JBHUIY010000036.1"/>
</dbReference>
<comment type="pathway">
    <text evidence="5">Nucleotide-sugar biosynthesis; GDP-L-fucose biosynthesis via de novo pathway; GDP-L-fucose from GDP-alpha-D-mannose: step 2/2.</text>
</comment>
<comment type="caution">
    <text evidence="5">Lacks conserved residue(s) required for the propagation of feature annotation.</text>
</comment>
<feature type="binding site" evidence="5">
    <location>
        <position position="210"/>
    </location>
    <ligand>
        <name>substrate</name>
    </ligand>
</feature>
<evidence type="ECO:0000313" key="8">
    <source>
        <dbReference type="Proteomes" id="UP001597296"/>
    </source>
</evidence>
<evidence type="ECO:0000313" key="7">
    <source>
        <dbReference type="EMBL" id="MFD2235117.1"/>
    </source>
</evidence>
<comment type="function">
    <text evidence="5">Catalyzes the two-step NADP-dependent conversion of GDP-4-dehydro-6-deoxy-D-mannose to GDP-fucose, involving an epimerase and a reductase reaction.</text>
</comment>
<comment type="caution">
    <text evidence="7">The sequence shown here is derived from an EMBL/GenBank/DDBJ whole genome shotgun (WGS) entry which is preliminary data.</text>
</comment>
<dbReference type="EMBL" id="JBHUIY010000036">
    <property type="protein sequence ID" value="MFD2235117.1"/>
    <property type="molecule type" value="Genomic_DNA"/>
</dbReference>
<sequence>MSSIPALYSLAGKRVWIAGHRGMVGSALRRRLAGSGCTLLTVGREDLDLTDQAAVARWMAAERPQVVVMAAALVGGIVANASRPAEFIRVNLAIAANTIDAAHATGVEKLLFLGSSCTYPRLAAQPIAEDALMTGPIEPTSEAYATAKIAGMRMAQAYRRQYGDDFIVAIPTGVYGPGDTFDPEAGHVLPALLRRFHEAKRDGLGAVTLWGSGAPLREFLHVDDLADALVFLLEHYSDVAPINVGSGVEVSIRELAERIARLVGFDGEIRFDPAKPDGAPRKLLESARLAALGWRAGRGLDQGLAETYAAWRAATGSAG</sequence>
<feature type="site" description="Important for catalytic activity" evidence="5">
    <location>
        <position position="117"/>
    </location>
</feature>
<comment type="catalytic activity">
    <reaction evidence="5">
        <text>GDP-beta-L-fucose + NADP(+) = GDP-4-dehydro-alpha-D-rhamnose + NADPH + H(+)</text>
        <dbReference type="Rhea" id="RHEA:18885"/>
        <dbReference type="ChEBI" id="CHEBI:15378"/>
        <dbReference type="ChEBI" id="CHEBI:57273"/>
        <dbReference type="ChEBI" id="CHEBI:57783"/>
        <dbReference type="ChEBI" id="CHEBI:57964"/>
        <dbReference type="ChEBI" id="CHEBI:58349"/>
        <dbReference type="EC" id="1.1.1.271"/>
    </reaction>
</comment>
<evidence type="ECO:0000256" key="2">
    <source>
        <dbReference type="ARBA" id="ARBA00022857"/>
    </source>
</evidence>
<feature type="binding site" evidence="5">
    <location>
        <begin position="19"/>
        <end position="25"/>
    </location>
    <ligand>
        <name>NADP(+)</name>
        <dbReference type="ChEBI" id="CHEBI:58349"/>
    </ligand>
</feature>
<feature type="binding site" evidence="5">
    <location>
        <position position="277"/>
    </location>
    <ligand>
        <name>substrate</name>
    </ligand>
</feature>
<evidence type="ECO:0000256" key="5">
    <source>
        <dbReference type="HAMAP-Rule" id="MF_00956"/>
    </source>
</evidence>
<evidence type="ECO:0000256" key="4">
    <source>
        <dbReference type="ARBA" id="ARBA00023235"/>
    </source>
</evidence>
<feature type="binding site" evidence="5">
    <location>
        <position position="217"/>
    </location>
    <ligand>
        <name>substrate</name>
    </ligand>
</feature>
<keyword evidence="3 5" id="KW-0560">Oxidoreductase</keyword>
<dbReference type="HAMAP" id="MF_00956">
    <property type="entry name" value="GDP_fucose_synth"/>
    <property type="match status" value="1"/>
</dbReference>
<evidence type="ECO:0000256" key="1">
    <source>
        <dbReference type="ARBA" id="ARBA00005959"/>
    </source>
</evidence>
<dbReference type="PANTHER" id="PTHR43238:SF1">
    <property type="entry name" value="GDP-L-FUCOSE SYNTHASE"/>
    <property type="match status" value="1"/>
</dbReference>
<feature type="binding site" evidence="5">
    <location>
        <position position="148"/>
    </location>
    <ligand>
        <name>NADP(+)</name>
        <dbReference type="ChEBI" id="CHEBI:58349"/>
    </ligand>
</feature>
<organism evidence="7 8">
    <name type="scientific">Phaeospirillum tilakii</name>
    <dbReference type="NCBI Taxonomy" id="741673"/>
    <lineage>
        <taxon>Bacteria</taxon>
        <taxon>Pseudomonadati</taxon>
        <taxon>Pseudomonadota</taxon>
        <taxon>Alphaproteobacteria</taxon>
        <taxon>Rhodospirillales</taxon>
        <taxon>Rhodospirillaceae</taxon>
        <taxon>Phaeospirillum</taxon>
    </lineage>
</organism>
<dbReference type="CDD" id="cd05239">
    <property type="entry name" value="GDP_FS_SDR_e"/>
    <property type="match status" value="1"/>
</dbReference>
<comment type="similarity">
    <text evidence="1 5">Belongs to the NAD(P)-dependent epimerase/dehydratase family. Fucose synthase subfamily.</text>
</comment>
<dbReference type="Gene3D" id="3.40.50.720">
    <property type="entry name" value="NAD(P)-binding Rossmann-like Domain"/>
    <property type="match status" value="1"/>
</dbReference>
<proteinExistence type="inferred from homology"/>
<feature type="binding site" evidence="5">
    <location>
        <begin position="113"/>
        <end position="116"/>
    </location>
    <ligand>
        <name>NADP(+)</name>
        <dbReference type="ChEBI" id="CHEBI:58349"/>
    </ligand>
</feature>
<keyword evidence="5" id="KW-0511">Multifunctional enzyme</keyword>
<evidence type="ECO:0000259" key="6">
    <source>
        <dbReference type="Pfam" id="PF01370"/>
    </source>
</evidence>
<dbReference type="EC" id="1.1.1.271" evidence="5"/>
<feature type="domain" description="NAD-dependent epimerase/dehydratase" evidence="6">
    <location>
        <begin position="16"/>
        <end position="245"/>
    </location>
</feature>
<feature type="site" description="Important for catalytic activity" evidence="5">
    <location>
        <position position="115"/>
    </location>
</feature>
<feature type="binding site" evidence="5">
    <location>
        <position position="187"/>
    </location>
    <ligand>
        <name>NADP(+)</name>
        <dbReference type="ChEBI" id="CHEBI:58349"/>
    </ligand>
</feature>
<gene>
    <name evidence="5" type="primary">fcl</name>
    <name evidence="7" type="ORF">ACFSNB_14990</name>
</gene>